<evidence type="ECO:0000256" key="1">
    <source>
        <dbReference type="ARBA" id="ARBA00022475"/>
    </source>
</evidence>
<evidence type="ECO:0000259" key="12">
    <source>
        <dbReference type="Pfam" id="PF04101"/>
    </source>
</evidence>
<comment type="catalytic activity">
    <reaction evidence="10">
        <text>di-trans,octa-cis-undecaprenyl diphospho-N-acetyl-alpha-D-muramoyl-L-alanyl-D-glutamyl-meso-2,6-diaminopimeloyl-D-alanyl-D-alanine + UDP-N-acetyl-alpha-D-glucosamine = di-trans,octa-cis-undecaprenyl diphospho-[N-acetyl-alpha-D-glucosaminyl-(1-&gt;4)]-N-acetyl-alpha-D-muramoyl-L-alanyl-D-glutamyl-meso-2,6-diaminopimeloyl-D-alanyl-D-alanine + UDP + H(+)</text>
        <dbReference type="Rhea" id="RHEA:31227"/>
        <dbReference type="ChEBI" id="CHEBI:15378"/>
        <dbReference type="ChEBI" id="CHEBI:57705"/>
        <dbReference type="ChEBI" id="CHEBI:58223"/>
        <dbReference type="ChEBI" id="CHEBI:61387"/>
        <dbReference type="ChEBI" id="CHEBI:61388"/>
        <dbReference type="EC" id="2.4.1.227"/>
    </reaction>
</comment>
<comment type="function">
    <text evidence="10">Cell wall formation. Catalyzes the transfer of a GlcNAc subunit on undecaprenyl-pyrophosphoryl-MurNAc-pentapeptide (lipid intermediate I) to form undecaprenyl-pyrophosphoryl-MurNAc-(pentapeptide)GlcNAc (lipid intermediate II).</text>
</comment>
<name>A0ABU2WKU1_9GAMM</name>
<dbReference type="PANTHER" id="PTHR21015">
    <property type="entry name" value="UDP-N-ACETYLGLUCOSAMINE--N-ACETYLMURAMYL-(PENTAPEPTIDE) PYROPHOSPHORYL-UNDECAPRENOL N-ACETYLGLUCOSAMINE TRANSFERASE 1"/>
    <property type="match status" value="1"/>
</dbReference>
<comment type="pathway">
    <text evidence="10">Cell wall biogenesis; peptidoglycan biosynthesis.</text>
</comment>
<dbReference type="InterPro" id="IPR004276">
    <property type="entry name" value="GlycoTrans_28_N"/>
</dbReference>
<evidence type="ECO:0000256" key="6">
    <source>
        <dbReference type="ARBA" id="ARBA00022984"/>
    </source>
</evidence>
<feature type="domain" description="Glycosyltransferase family 28 N-terminal" evidence="11">
    <location>
        <begin position="4"/>
        <end position="140"/>
    </location>
</feature>
<evidence type="ECO:0000256" key="5">
    <source>
        <dbReference type="ARBA" id="ARBA00022960"/>
    </source>
</evidence>
<keyword evidence="7 10" id="KW-0472">Membrane</keyword>
<evidence type="ECO:0000259" key="11">
    <source>
        <dbReference type="Pfam" id="PF03033"/>
    </source>
</evidence>
<keyword evidence="6 10" id="KW-0573">Peptidoglycan synthesis</keyword>
<keyword evidence="2 10" id="KW-0132">Cell division</keyword>
<feature type="binding site" evidence="10">
    <location>
        <position position="122"/>
    </location>
    <ligand>
        <name>UDP-N-acetyl-alpha-D-glucosamine</name>
        <dbReference type="ChEBI" id="CHEBI:57705"/>
    </ligand>
</feature>
<keyword evidence="4 10" id="KW-0808">Transferase</keyword>
<feature type="binding site" evidence="10">
    <location>
        <position position="186"/>
    </location>
    <ligand>
        <name>UDP-N-acetyl-alpha-D-glucosamine</name>
        <dbReference type="ChEBI" id="CHEBI:57705"/>
    </ligand>
</feature>
<dbReference type="GO" id="GO:0016757">
    <property type="term" value="F:glycosyltransferase activity"/>
    <property type="evidence" value="ECO:0007669"/>
    <property type="project" value="UniProtKB-KW"/>
</dbReference>
<comment type="similarity">
    <text evidence="10">Belongs to the glycosyltransferase 28 family. MurG subfamily.</text>
</comment>
<evidence type="ECO:0000256" key="8">
    <source>
        <dbReference type="ARBA" id="ARBA00023306"/>
    </source>
</evidence>
<evidence type="ECO:0000256" key="3">
    <source>
        <dbReference type="ARBA" id="ARBA00022676"/>
    </source>
</evidence>
<comment type="caution">
    <text evidence="10">Lacks conserved residue(s) required for the propagation of feature annotation.</text>
</comment>
<comment type="caution">
    <text evidence="13">The sequence shown here is derived from an EMBL/GenBank/DDBJ whole genome shotgun (WGS) entry which is preliminary data.</text>
</comment>
<feature type="domain" description="Glycosyl transferase family 28 C-terminal" evidence="12">
    <location>
        <begin position="180"/>
        <end position="334"/>
    </location>
</feature>
<feature type="binding site" evidence="10">
    <location>
        <position position="284"/>
    </location>
    <ligand>
        <name>UDP-N-acetyl-alpha-D-glucosamine</name>
        <dbReference type="ChEBI" id="CHEBI:57705"/>
    </ligand>
</feature>
<dbReference type="Proteomes" id="UP001254608">
    <property type="component" value="Unassembled WGS sequence"/>
</dbReference>
<dbReference type="InterPro" id="IPR006009">
    <property type="entry name" value="GlcNAc_MurG"/>
</dbReference>
<dbReference type="Pfam" id="PF04101">
    <property type="entry name" value="Glyco_tran_28_C"/>
    <property type="match status" value="1"/>
</dbReference>
<evidence type="ECO:0000256" key="4">
    <source>
        <dbReference type="ARBA" id="ARBA00022679"/>
    </source>
</evidence>
<evidence type="ECO:0000313" key="14">
    <source>
        <dbReference type="Proteomes" id="UP001254608"/>
    </source>
</evidence>
<dbReference type="SUPFAM" id="SSF53756">
    <property type="entry name" value="UDP-Glycosyltransferase/glycogen phosphorylase"/>
    <property type="match status" value="1"/>
</dbReference>
<gene>
    <name evidence="10 13" type="primary">murG</name>
    <name evidence="13" type="ORF">RM530_14155</name>
</gene>
<evidence type="ECO:0000256" key="10">
    <source>
        <dbReference type="HAMAP-Rule" id="MF_00033"/>
    </source>
</evidence>
<evidence type="ECO:0000256" key="7">
    <source>
        <dbReference type="ARBA" id="ARBA00023136"/>
    </source>
</evidence>
<proteinExistence type="inferred from homology"/>
<dbReference type="EC" id="2.4.1.227" evidence="10"/>
<dbReference type="Gene3D" id="3.40.50.2000">
    <property type="entry name" value="Glycogen Phosphorylase B"/>
    <property type="match status" value="2"/>
</dbReference>
<feature type="binding site" evidence="10">
    <location>
        <position position="239"/>
    </location>
    <ligand>
        <name>UDP-N-acetyl-alpha-D-glucosamine</name>
        <dbReference type="ChEBI" id="CHEBI:57705"/>
    </ligand>
</feature>
<evidence type="ECO:0000256" key="9">
    <source>
        <dbReference type="ARBA" id="ARBA00023316"/>
    </source>
</evidence>
<reference evidence="13 14" key="1">
    <citation type="submission" date="2023-09" db="EMBL/GenBank/DDBJ databases">
        <authorList>
            <person name="Rey-Velasco X."/>
        </authorList>
    </citation>
    <scope>NUCLEOTIDE SEQUENCE [LARGE SCALE GENOMIC DNA]</scope>
    <source>
        <strain evidence="13 14">W345</strain>
    </source>
</reference>
<feature type="binding site" evidence="10">
    <location>
        <begin position="10"/>
        <end position="12"/>
    </location>
    <ligand>
        <name>UDP-N-acetyl-alpha-D-glucosamine</name>
        <dbReference type="ChEBI" id="CHEBI:57705"/>
    </ligand>
</feature>
<dbReference type="Pfam" id="PF03033">
    <property type="entry name" value="Glyco_transf_28"/>
    <property type="match status" value="1"/>
</dbReference>
<feature type="binding site" evidence="10">
    <location>
        <position position="158"/>
    </location>
    <ligand>
        <name>UDP-N-acetyl-alpha-D-glucosamine</name>
        <dbReference type="ChEBI" id="CHEBI:57705"/>
    </ligand>
</feature>
<dbReference type="RefSeq" id="WP_311365903.1">
    <property type="nucleotide sequence ID" value="NZ_JAVRIC010000022.1"/>
</dbReference>
<dbReference type="PANTHER" id="PTHR21015:SF22">
    <property type="entry name" value="GLYCOSYLTRANSFERASE"/>
    <property type="match status" value="1"/>
</dbReference>
<keyword evidence="8 10" id="KW-0131">Cell cycle</keyword>
<keyword evidence="3 10" id="KW-0328">Glycosyltransferase</keyword>
<comment type="subcellular location">
    <subcellularLocation>
        <location evidence="10">Cell membrane</location>
        <topology evidence="10">Peripheral membrane protein</topology>
        <orientation evidence="10">Cytoplasmic side</orientation>
    </subcellularLocation>
</comment>
<dbReference type="CDD" id="cd03785">
    <property type="entry name" value="GT28_MurG"/>
    <property type="match status" value="1"/>
</dbReference>
<dbReference type="HAMAP" id="MF_00033">
    <property type="entry name" value="MurG"/>
    <property type="match status" value="1"/>
</dbReference>
<dbReference type="InterPro" id="IPR007235">
    <property type="entry name" value="Glyco_trans_28_C"/>
</dbReference>
<evidence type="ECO:0000256" key="2">
    <source>
        <dbReference type="ARBA" id="ARBA00022618"/>
    </source>
</evidence>
<keyword evidence="1 10" id="KW-1003">Cell membrane</keyword>
<dbReference type="EMBL" id="JAVRIC010000022">
    <property type="protein sequence ID" value="MDT0498491.1"/>
    <property type="molecule type" value="Genomic_DNA"/>
</dbReference>
<dbReference type="NCBIfam" id="TIGR01133">
    <property type="entry name" value="murG"/>
    <property type="match status" value="1"/>
</dbReference>
<keyword evidence="5 10" id="KW-0133">Cell shape</keyword>
<protein>
    <recommendedName>
        <fullName evidence="10">UDP-N-acetylglucosamine--N-acetylmuramyl-(pentapeptide) pyrophosphoryl-undecaprenol N-acetylglucosamine transferase</fullName>
        <ecNumber evidence="10">2.4.1.227</ecNumber>
    </recommendedName>
    <alternativeName>
        <fullName evidence="10">Undecaprenyl-PP-MurNAc-pentapeptide-UDPGlcNAc GlcNAc transferase</fullName>
    </alternativeName>
</protein>
<keyword evidence="9 10" id="KW-0961">Cell wall biogenesis/degradation</keyword>
<evidence type="ECO:0000313" key="13">
    <source>
        <dbReference type="EMBL" id="MDT0498491.1"/>
    </source>
</evidence>
<keyword evidence="14" id="KW-1185">Reference proteome</keyword>
<sequence>MKAMILAGGTGGHVFPALAVAQRLRELGHEVFWMGTQAGLEARVVPAHGIEVEWIRVAGLRGKGMLSLLTAPLAVGRALIQALAVVRRRKPNVVLGMGGYVAGPGGLASWLMRQPLVIHEQNAAPGTTNRILARFARRVLQAFPGSIRNGVTVGNPVRAGFAAVPAPAQRLAGRDGAIRVLVLGGSQGARALNERVPQALAQMSAERRPQVWHQAGRTLEVAEQSYREANVEARLDAFIEDMPAAYAWADLVLCRSGAMTVAELAAAGCASLLVPFPFATDDHQTRNGEYLVGAGAAEMIAESALTPERLADSLSALTADREVLLRMSEAARAAAWPRALDVIVSTLLQEARK</sequence>
<accession>A0ABU2WKU1</accession>
<organism evidence="13 14">
    <name type="scientific">Banduia mediterranea</name>
    <dbReference type="NCBI Taxonomy" id="3075609"/>
    <lineage>
        <taxon>Bacteria</taxon>
        <taxon>Pseudomonadati</taxon>
        <taxon>Pseudomonadota</taxon>
        <taxon>Gammaproteobacteria</taxon>
        <taxon>Nevskiales</taxon>
        <taxon>Algiphilaceae</taxon>
        <taxon>Banduia</taxon>
    </lineage>
</organism>